<keyword evidence="2" id="KW-0067">ATP-binding</keyword>
<dbReference type="Pfam" id="PF18297">
    <property type="entry name" value="NFACT-R_2"/>
    <property type="match status" value="1"/>
</dbReference>
<feature type="domain" description="NFACT protein RNA binding" evidence="4">
    <location>
        <begin position="229"/>
        <end position="330"/>
    </location>
</feature>
<reference evidence="5" key="1">
    <citation type="journal article" date="2021" name="Microb. Physiol.">
        <title>Proteogenomic Insights into the Physiology of Marine, Sulfate-Reducing, Filamentous Desulfonema limicola and Desulfonema magnum.</title>
        <authorList>
            <person name="Schnaars V."/>
            <person name="Wohlbrand L."/>
            <person name="Scheve S."/>
            <person name="Hinrichs C."/>
            <person name="Reinhardt R."/>
            <person name="Rabus R."/>
        </authorList>
    </citation>
    <scope>NUCLEOTIDE SEQUENCE</scope>
    <source>
        <strain evidence="5">5ac10</strain>
    </source>
</reference>
<dbReference type="PANTHER" id="PTHR11933">
    <property type="entry name" value="TRNA 5-METHYLAMINOMETHYL-2-THIOURIDYLATE -METHYLTRANSFERASE"/>
    <property type="match status" value="1"/>
</dbReference>
<feature type="domain" description="Thil AANH" evidence="3">
    <location>
        <begin position="10"/>
        <end position="146"/>
    </location>
</feature>
<organism evidence="5 6">
    <name type="scientific">Desulfonema limicola</name>
    <dbReference type="NCBI Taxonomy" id="45656"/>
    <lineage>
        <taxon>Bacteria</taxon>
        <taxon>Pseudomonadati</taxon>
        <taxon>Thermodesulfobacteriota</taxon>
        <taxon>Desulfobacteria</taxon>
        <taxon>Desulfobacterales</taxon>
        <taxon>Desulfococcaceae</taxon>
        <taxon>Desulfonema</taxon>
    </lineage>
</organism>
<accession>A0A975BB15</accession>
<evidence type="ECO:0000259" key="4">
    <source>
        <dbReference type="Pfam" id="PF18297"/>
    </source>
</evidence>
<dbReference type="Proteomes" id="UP000663720">
    <property type="component" value="Chromosome"/>
</dbReference>
<dbReference type="RefSeq" id="WP_207688268.1">
    <property type="nucleotide sequence ID" value="NZ_CP061799.1"/>
</dbReference>
<gene>
    <name evidence="5" type="ORF">dnl_46980</name>
</gene>
<dbReference type="SUPFAM" id="SSF52402">
    <property type="entry name" value="Adenine nucleotide alpha hydrolases-like"/>
    <property type="match status" value="1"/>
</dbReference>
<dbReference type="GO" id="GO:0005524">
    <property type="term" value="F:ATP binding"/>
    <property type="evidence" value="ECO:0007669"/>
    <property type="project" value="UniProtKB-KW"/>
</dbReference>
<dbReference type="AlphaFoldDB" id="A0A975BB15"/>
<dbReference type="InterPro" id="IPR020536">
    <property type="entry name" value="ThiI_AANH"/>
</dbReference>
<dbReference type="GO" id="GO:0004810">
    <property type="term" value="F:CCA tRNA nucleotidyltransferase activity"/>
    <property type="evidence" value="ECO:0007669"/>
    <property type="project" value="InterPro"/>
</dbReference>
<evidence type="ECO:0000259" key="3">
    <source>
        <dbReference type="Pfam" id="PF02568"/>
    </source>
</evidence>
<sequence>MVLNSKKKVRALGLCSGGLDSILSALVLQKQGIEVEWISFETPFFSSDKAHKASQNTNIPLIVENITNIYLKMLKNPKCGYGKNMNPCTDCHALMFNLAGKIMKKRNFDFLFSGEVLGQRPMSQTRTSLRYVEKNSGFDGYIVRPLSIKKLPETIPEKQGLINRKSLYDFTGRSRKPQMALAEKLGIYDYPGPGGGCLLTEQVYSIRLRDIFDYQQHCTENDLHLLKHGRHFRISENAKAIVGRDEKDNNAMMEYYSDDYALIKSENIPGPTVFMAGEHTRENLITAGEICAGYIKKSDNPEYLVNITTAEGSEIVRVEPALPDYTQKFMI</sequence>
<name>A0A975BB15_9BACT</name>
<evidence type="ECO:0000313" key="6">
    <source>
        <dbReference type="Proteomes" id="UP000663720"/>
    </source>
</evidence>
<evidence type="ECO:0000313" key="5">
    <source>
        <dbReference type="EMBL" id="QTA82324.1"/>
    </source>
</evidence>
<dbReference type="Pfam" id="PF02568">
    <property type="entry name" value="ThiI"/>
    <property type="match status" value="1"/>
</dbReference>
<dbReference type="PANTHER" id="PTHR11933:SF6">
    <property type="entry name" value="THIL AANH DOMAIN-CONTAINING PROTEIN"/>
    <property type="match status" value="1"/>
</dbReference>
<dbReference type="Gene3D" id="3.40.50.620">
    <property type="entry name" value="HUPs"/>
    <property type="match status" value="1"/>
</dbReference>
<keyword evidence="1" id="KW-0547">Nucleotide-binding</keyword>
<keyword evidence="6" id="KW-1185">Reference proteome</keyword>
<dbReference type="EMBL" id="CP061799">
    <property type="protein sequence ID" value="QTA82324.1"/>
    <property type="molecule type" value="Genomic_DNA"/>
</dbReference>
<evidence type="ECO:0000256" key="1">
    <source>
        <dbReference type="ARBA" id="ARBA00022741"/>
    </source>
</evidence>
<evidence type="ECO:0000256" key="2">
    <source>
        <dbReference type="ARBA" id="ARBA00022840"/>
    </source>
</evidence>
<dbReference type="InterPro" id="IPR014729">
    <property type="entry name" value="Rossmann-like_a/b/a_fold"/>
</dbReference>
<dbReference type="InterPro" id="IPR059101">
    <property type="entry name" value="NFACT-R_2"/>
</dbReference>
<proteinExistence type="predicted"/>
<protein>
    <submittedName>
        <fullName evidence="5">Thiamine biosynthesis protein, DUF814</fullName>
    </submittedName>
</protein>
<dbReference type="KEGG" id="dli:dnl_46980"/>